<dbReference type="Proteomes" id="UP000738402">
    <property type="component" value="Unassembled WGS sequence"/>
</dbReference>
<keyword evidence="2" id="KW-0132">Cell division</keyword>
<evidence type="ECO:0000313" key="8">
    <source>
        <dbReference type="Proteomes" id="UP000738402"/>
    </source>
</evidence>
<evidence type="ECO:0000256" key="4">
    <source>
        <dbReference type="ARBA" id="ARBA00022786"/>
    </source>
</evidence>
<dbReference type="GO" id="GO:0051301">
    <property type="term" value="P:cell division"/>
    <property type="evidence" value="ECO:0007669"/>
    <property type="project" value="UniProtKB-KW"/>
</dbReference>
<reference evidence="7" key="1">
    <citation type="journal article" date="2021" name="G3 (Bethesda)">
        <title>Genomic diversity, chromosomal rearrangements, and interspecies hybridization in the ogataea polymorpha species complex.</title>
        <authorList>
            <person name="Hanson S.J."/>
            <person name="Cinneide E.O."/>
            <person name="Salzberg L.I."/>
            <person name="Wolfe K.H."/>
            <person name="McGowan J."/>
            <person name="Fitzpatrick D.A."/>
            <person name="Matlin K."/>
        </authorList>
    </citation>
    <scope>NUCLEOTIDE SEQUENCE</scope>
    <source>
        <strain evidence="7">83-405-1</strain>
    </source>
</reference>
<feature type="region of interest" description="Disordered" evidence="6">
    <location>
        <begin position="110"/>
        <end position="135"/>
    </location>
</feature>
<sequence length="191" mass="22332">MSKDSQYSYVHMKQPHHIIFQEKWDVDRLPFDDIEINSTAYHGQDNILQEFLASAEDQDSDLNIINGANPMFNSSYANRMRQKHKKLNWKDLGLAELLSDKNHVHDQTILTRPQFGSSESQTASESPRERTEEQVMHETDIAGVEEHDAEEFATPIIPNRTIHQNLYSRQRKFRKPSTEYQTPQSHARIIR</sequence>
<dbReference type="Pfam" id="PF05839">
    <property type="entry name" value="Apc13p"/>
    <property type="match status" value="1"/>
</dbReference>
<feature type="compositionally biased region" description="Basic and acidic residues" evidence="6">
    <location>
        <begin position="126"/>
        <end position="135"/>
    </location>
</feature>
<feature type="region of interest" description="Disordered" evidence="6">
    <location>
        <begin position="172"/>
        <end position="191"/>
    </location>
</feature>
<evidence type="ECO:0000256" key="2">
    <source>
        <dbReference type="ARBA" id="ARBA00022618"/>
    </source>
</evidence>
<organism evidence="7 8">
    <name type="scientific">Ogataea haglerorum</name>
    <dbReference type="NCBI Taxonomy" id="1937702"/>
    <lineage>
        <taxon>Eukaryota</taxon>
        <taxon>Fungi</taxon>
        <taxon>Dikarya</taxon>
        <taxon>Ascomycota</taxon>
        <taxon>Saccharomycotina</taxon>
        <taxon>Pichiomycetes</taxon>
        <taxon>Pichiales</taxon>
        <taxon>Pichiaceae</taxon>
        <taxon>Ogataea</taxon>
    </lineage>
</organism>
<evidence type="ECO:0000256" key="1">
    <source>
        <dbReference type="ARBA" id="ARBA00006940"/>
    </source>
</evidence>
<accession>A0AAN6D1T3</accession>
<keyword evidence="4" id="KW-0833">Ubl conjugation pathway</keyword>
<dbReference type="InterPro" id="IPR008401">
    <property type="entry name" value="Apc13"/>
</dbReference>
<comment type="similarity">
    <text evidence="1">Belongs to the APC13 family.</text>
</comment>
<name>A0AAN6D1T3_9ASCO</name>
<evidence type="ECO:0000256" key="5">
    <source>
        <dbReference type="ARBA" id="ARBA00023306"/>
    </source>
</evidence>
<keyword evidence="3" id="KW-0498">Mitosis</keyword>
<evidence type="ECO:0000256" key="6">
    <source>
        <dbReference type="SAM" id="MobiDB-lite"/>
    </source>
</evidence>
<protein>
    <recommendedName>
        <fullName evidence="9">Anaphase-promoting complex subunit 13</fullName>
    </recommendedName>
</protein>
<proteinExistence type="inferred from homology"/>
<keyword evidence="5" id="KW-0131">Cell cycle</keyword>
<dbReference type="EMBL" id="JAHLUH010000015">
    <property type="protein sequence ID" value="KAG7724726.1"/>
    <property type="molecule type" value="Genomic_DNA"/>
</dbReference>
<evidence type="ECO:0000313" key="7">
    <source>
        <dbReference type="EMBL" id="KAG7724726.1"/>
    </source>
</evidence>
<comment type="caution">
    <text evidence="7">The sequence shown here is derived from an EMBL/GenBank/DDBJ whole genome shotgun (WGS) entry which is preliminary data.</text>
</comment>
<dbReference type="GO" id="GO:0005680">
    <property type="term" value="C:anaphase-promoting complex"/>
    <property type="evidence" value="ECO:0007669"/>
    <property type="project" value="InterPro"/>
</dbReference>
<gene>
    <name evidence="7" type="ORF">KL933_004548</name>
</gene>
<dbReference type="AlphaFoldDB" id="A0AAN6D1T3"/>
<feature type="compositionally biased region" description="Polar residues" evidence="6">
    <location>
        <begin position="110"/>
        <end position="125"/>
    </location>
</feature>
<evidence type="ECO:0008006" key="9">
    <source>
        <dbReference type="Google" id="ProtNLM"/>
    </source>
</evidence>
<evidence type="ECO:0000256" key="3">
    <source>
        <dbReference type="ARBA" id="ARBA00022776"/>
    </source>
</evidence>